<dbReference type="AlphaFoldDB" id="X1G456"/>
<accession>X1G456</accession>
<protein>
    <submittedName>
        <fullName evidence="1">Uncharacterized protein</fullName>
    </submittedName>
</protein>
<proteinExistence type="predicted"/>
<gene>
    <name evidence="1" type="ORF">S03H2_10007</name>
</gene>
<evidence type="ECO:0000313" key="1">
    <source>
        <dbReference type="EMBL" id="GAH27813.1"/>
    </source>
</evidence>
<dbReference type="EMBL" id="BARU01005176">
    <property type="protein sequence ID" value="GAH27813.1"/>
    <property type="molecule type" value="Genomic_DNA"/>
</dbReference>
<organism evidence="1">
    <name type="scientific">marine sediment metagenome</name>
    <dbReference type="NCBI Taxonomy" id="412755"/>
    <lineage>
        <taxon>unclassified sequences</taxon>
        <taxon>metagenomes</taxon>
        <taxon>ecological metagenomes</taxon>
    </lineage>
</organism>
<feature type="non-terminal residue" evidence="1">
    <location>
        <position position="205"/>
    </location>
</feature>
<comment type="caution">
    <text evidence="1">The sequence shown here is derived from an EMBL/GenBank/DDBJ whole genome shotgun (WGS) entry which is preliminary data.</text>
</comment>
<name>X1G456_9ZZZZ</name>
<sequence length="205" mass="22103">MVYGFMPRPEQVNAQISMLKGQAVAGSAIGILVLDLWYPYMPGNVANASTFSFPVLYKILKGSTGPQILSADPVLLDVIVEGGRELEQQGVRAIIGACGYFGNFQKEAAAILDVPVYLSSLLQIPIIRRGLKPNQKVGVICAVADSLTPRLLSQCGVDDLSDIVITGAQDLSEFKNIIQSTGHFNSYELEQQMVGLAKQFVSDNP</sequence>
<reference evidence="1" key="1">
    <citation type="journal article" date="2014" name="Front. Microbiol.">
        <title>High frequency of phylogenetically diverse reductive dehalogenase-homologous genes in deep subseafloor sedimentary metagenomes.</title>
        <authorList>
            <person name="Kawai M."/>
            <person name="Futagami T."/>
            <person name="Toyoda A."/>
            <person name="Takaki Y."/>
            <person name="Nishi S."/>
            <person name="Hori S."/>
            <person name="Arai W."/>
            <person name="Tsubouchi T."/>
            <person name="Morono Y."/>
            <person name="Uchiyama I."/>
            <person name="Ito T."/>
            <person name="Fujiyama A."/>
            <person name="Inagaki F."/>
            <person name="Takami H."/>
        </authorList>
    </citation>
    <scope>NUCLEOTIDE SEQUENCE</scope>
    <source>
        <strain evidence="1">Expedition CK06-06</strain>
    </source>
</reference>